<evidence type="ECO:0000256" key="1">
    <source>
        <dbReference type="SAM" id="Phobius"/>
    </source>
</evidence>
<proteinExistence type="predicted"/>
<reference evidence="2" key="1">
    <citation type="submission" date="2021-05" db="EMBL/GenBank/DDBJ databases">
        <authorList>
            <person name="Alioto T."/>
            <person name="Alioto T."/>
            <person name="Gomez Garrido J."/>
        </authorList>
    </citation>
    <scope>NUCLEOTIDE SEQUENCE</scope>
</reference>
<sequence length="130" mass="15199">MISIVYFTSNVSCLNVFISLFIISEMFICFCSFLVLVRIFELISTLIYFFSTFNIEICELSPSFLYTSIIFSLVTFLVITIISQGFSGPIFSTSISFRFRFQCRILTLVSGRVWCLFILRIDDQWRFVFS</sequence>
<protein>
    <submittedName>
        <fullName evidence="2">Uncharacterized protein</fullName>
    </submittedName>
</protein>
<organism evidence="2">
    <name type="scientific">Cacopsylla melanoneura</name>
    <dbReference type="NCBI Taxonomy" id="428564"/>
    <lineage>
        <taxon>Eukaryota</taxon>
        <taxon>Metazoa</taxon>
        <taxon>Ecdysozoa</taxon>
        <taxon>Arthropoda</taxon>
        <taxon>Hexapoda</taxon>
        <taxon>Insecta</taxon>
        <taxon>Pterygota</taxon>
        <taxon>Neoptera</taxon>
        <taxon>Paraneoptera</taxon>
        <taxon>Hemiptera</taxon>
        <taxon>Sternorrhyncha</taxon>
        <taxon>Psylloidea</taxon>
        <taxon>Psyllidae</taxon>
        <taxon>Psyllinae</taxon>
        <taxon>Cacopsylla</taxon>
    </lineage>
</organism>
<accession>A0A8D8T8A2</accession>
<keyword evidence="1" id="KW-1133">Transmembrane helix</keyword>
<dbReference type="EMBL" id="HBUF01264051">
    <property type="protein sequence ID" value="CAG6683680.1"/>
    <property type="molecule type" value="Transcribed_RNA"/>
</dbReference>
<dbReference type="AlphaFoldDB" id="A0A8D8T8A2"/>
<evidence type="ECO:0000313" key="2">
    <source>
        <dbReference type="EMBL" id="CAG6683680.1"/>
    </source>
</evidence>
<name>A0A8D8T8A2_9HEMI</name>
<feature type="transmembrane region" description="Helical" evidence="1">
    <location>
        <begin position="63"/>
        <end position="82"/>
    </location>
</feature>
<keyword evidence="1" id="KW-0812">Transmembrane</keyword>
<keyword evidence="1" id="KW-0472">Membrane</keyword>